<name>A0ABY4P813_9LACO</name>
<dbReference type="InterPro" id="IPR051044">
    <property type="entry name" value="MAG_DAG_Lipase"/>
</dbReference>
<evidence type="ECO:0000313" key="2">
    <source>
        <dbReference type="EMBL" id="UQS81661.1"/>
    </source>
</evidence>
<dbReference type="InterPro" id="IPR022742">
    <property type="entry name" value="Hydrolase_4"/>
</dbReference>
<feature type="domain" description="Serine aminopeptidase S33" evidence="1">
    <location>
        <begin position="16"/>
        <end position="228"/>
    </location>
</feature>
<protein>
    <submittedName>
        <fullName evidence="2">Alpha/beta fold hydrolase</fullName>
    </submittedName>
</protein>
<evidence type="ECO:0000313" key="3">
    <source>
        <dbReference type="Proteomes" id="UP000831495"/>
    </source>
</evidence>
<keyword evidence="2" id="KW-0378">Hydrolase</keyword>
<dbReference type="PANTHER" id="PTHR11614">
    <property type="entry name" value="PHOSPHOLIPASE-RELATED"/>
    <property type="match status" value="1"/>
</dbReference>
<keyword evidence="3" id="KW-1185">Reference proteome</keyword>
<accession>A0ABY4P813</accession>
<gene>
    <name evidence="2" type="ORF">MOO45_05505</name>
</gene>
<dbReference type="InterPro" id="IPR029058">
    <property type="entry name" value="AB_hydrolase_fold"/>
</dbReference>
<dbReference type="RefSeq" id="WP_249513931.1">
    <property type="nucleotide sequence ID" value="NZ_CP093366.1"/>
</dbReference>
<evidence type="ECO:0000259" key="1">
    <source>
        <dbReference type="Pfam" id="PF12146"/>
    </source>
</evidence>
<organism evidence="2 3">
    <name type="scientific">Bombilactobacillus folatiphilus</name>
    <dbReference type="NCBI Taxonomy" id="2923362"/>
    <lineage>
        <taxon>Bacteria</taxon>
        <taxon>Bacillati</taxon>
        <taxon>Bacillota</taxon>
        <taxon>Bacilli</taxon>
        <taxon>Lactobacillales</taxon>
        <taxon>Lactobacillaceae</taxon>
        <taxon>Bombilactobacillus</taxon>
    </lineage>
</organism>
<dbReference type="GO" id="GO:0016787">
    <property type="term" value="F:hydrolase activity"/>
    <property type="evidence" value="ECO:0007669"/>
    <property type="project" value="UniProtKB-KW"/>
</dbReference>
<proteinExistence type="predicted"/>
<dbReference type="SUPFAM" id="SSF53474">
    <property type="entry name" value="alpha/beta-Hydrolases"/>
    <property type="match status" value="1"/>
</dbReference>
<dbReference type="EMBL" id="CP093366">
    <property type="protein sequence ID" value="UQS81661.1"/>
    <property type="molecule type" value="Genomic_DNA"/>
</dbReference>
<dbReference type="Pfam" id="PF12146">
    <property type="entry name" value="Hydrolase_4"/>
    <property type="match status" value="1"/>
</dbReference>
<dbReference type="Gene3D" id="3.40.50.1820">
    <property type="entry name" value="alpha/beta hydrolase"/>
    <property type="match status" value="1"/>
</dbReference>
<sequence length="245" mass="27766">MRRVPPQTFFVDQGERTIIFLHSFTGSPNDFRAFSRYFAKKNVSSYLPLFQGHGTLNSLDILRQGDPDQWWSNTQKALEFVFQRKTGPVSVVGLSLGSLFALKALAHYPQLESGAVLGCPVFGSDFTNVGAGFYQYNEYLEQQQELTLIQKKQRKRLIEQLLPQMLAQIQQTAMDVQAQLSQIKQPLFIGHGQKDQMVALSAAKKLQTRFPLQQVSFHCYPNAGHVITVNQARAQLEQDLSQFLL</sequence>
<dbReference type="PIRSF" id="PIRSF017388">
    <property type="entry name" value="Esterase_lipase"/>
    <property type="match status" value="1"/>
</dbReference>
<dbReference type="InterPro" id="IPR012354">
    <property type="entry name" value="Esterase_lipase"/>
</dbReference>
<dbReference type="Proteomes" id="UP000831495">
    <property type="component" value="Chromosome"/>
</dbReference>
<reference evidence="2" key="1">
    <citation type="journal article" date="2022" name="Int. J. Syst. Evol. Microbiol.">
        <title>Apilactobacillus apisilvae sp. nov., Nicolia spurrieriana gen. nov. sp. nov., Bombilactobacillus folatiphilus sp. nov. and Bombilactobacillus thymidiniphilus sp. nov., four new lactic acid bacterial isolates from stingless bees Tetragonula carbonaria and Austroplebeia australis.</title>
        <authorList>
            <person name="Oliphant S.A."/>
            <person name="Watson-Haigh N.S."/>
            <person name="Sumby K.M."/>
            <person name="Gardner J."/>
            <person name="Groom S."/>
            <person name="Jiranek V."/>
        </authorList>
    </citation>
    <scope>NUCLEOTIDE SEQUENCE</scope>
    <source>
        <strain evidence="2">SG4_D2</strain>
    </source>
</reference>